<evidence type="ECO:0000313" key="1">
    <source>
        <dbReference type="EMBL" id="CAH3190469.1"/>
    </source>
</evidence>
<proteinExistence type="predicted"/>
<evidence type="ECO:0008006" key="3">
    <source>
        <dbReference type="Google" id="ProtNLM"/>
    </source>
</evidence>
<name>A0ABN8SG27_9CNID</name>
<reference evidence="1 2" key="1">
    <citation type="submission" date="2022-05" db="EMBL/GenBank/DDBJ databases">
        <authorList>
            <consortium name="Genoscope - CEA"/>
            <person name="William W."/>
        </authorList>
    </citation>
    <scope>NUCLEOTIDE SEQUENCE [LARGE SCALE GENOMIC DNA]</scope>
</reference>
<evidence type="ECO:0000313" key="2">
    <source>
        <dbReference type="Proteomes" id="UP001159405"/>
    </source>
</evidence>
<gene>
    <name evidence="1" type="ORF">PLOB_00047389</name>
</gene>
<comment type="caution">
    <text evidence="1">The sequence shown here is derived from an EMBL/GenBank/DDBJ whole genome shotgun (WGS) entry which is preliminary data.</text>
</comment>
<protein>
    <recommendedName>
        <fullName evidence="3">DUF1985 domain-containing protein</fullName>
    </recommendedName>
</protein>
<accession>A0ABN8SG27</accession>
<dbReference type="Proteomes" id="UP001159405">
    <property type="component" value="Unassembled WGS sequence"/>
</dbReference>
<sequence>MWHTKASLLQYTYSFLHKAESVNQIGTLKYFREKYNRRNATPSKVLDSYEGSEELFLSVGKAYIITAVLNFFGMSDLEDTPSLHKFPQNIARETTENKKKYFDDAFGKFIDKFLLQKVNANDFYNDDYVMNYALCCIFLAVLVMQMKDTAAEGDGNRNLINQKLLLSCLLTPRLSEQFKWGFFVNWRGGFGRNIKTIWPKKFQTDAVKVLSRGRDQTKL</sequence>
<dbReference type="EMBL" id="CALNXK010000865">
    <property type="protein sequence ID" value="CAH3190469.1"/>
    <property type="molecule type" value="Genomic_DNA"/>
</dbReference>
<keyword evidence="2" id="KW-1185">Reference proteome</keyword>
<organism evidence="1 2">
    <name type="scientific">Porites lobata</name>
    <dbReference type="NCBI Taxonomy" id="104759"/>
    <lineage>
        <taxon>Eukaryota</taxon>
        <taxon>Metazoa</taxon>
        <taxon>Cnidaria</taxon>
        <taxon>Anthozoa</taxon>
        <taxon>Hexacorallia</taxon>
        <taxon>Scleractinia</taxon>
        <taxon>Fungiina</taxon>
        <taxon>Poritidae</taxon>
        <taxon>Porites</taxon>
    </lineage>
</organism>